<dbReference type="InterPro" id="IPR003323">
    <property type="entry name" value="OTU_dom"/>
</dbReference>
<accession>A0A1D1VWI0</accession>
<name>A0A1D1VWI0_RAMVA</name>
<dbReference type="SUPFAM" id="SSF54001">
    <property type="entry name" value="Cysteine proteinases"/>
    <property type="match status" value="1"/>
</dbReference>
<feature type="compositionally biased region" description="Polar residues" evidence="2">
    <location>
        <begin position="60"/>
        <end position="71"/>
    </location>
</feature>
<dbReference type="CDD" id="cd22761">
    <property type="entry name" value="OTU_OTUD6"/>
    <property type="match status" value="1"/>
</dbReference>
<dbReference type="EMBL" id="BDGG01000009">
    <property type="protein sequence ID" value="GAV03344.1"/>
    <property type="molecule type" value="Genomic_DNA"/>
</dbReference>
<dbReference type="Proteomes" id="UP000186922">
    <property type="component" value="Unassembled WGS sequence"/>
</dbReference>
<dbReference type="Gene3D" id="3.90.70.80">
    <property type="match status" value="1"/>
</dbReference>
<feature type="region of interest" description="Disordered" evidence="2">
    <location>
        <begin position="1"/>
        <end position="138"/>
    </location>
</feature>
<evidence type="ECO:0000256" key="2">
    <source>
        <dbReference type="SAM" id="MobiDB-lite"/>
    </source>
</evidence>
<keyword evidence="1" id="KW-0378">Hydrolase</keyword>
<feature type="compositionally biased region" description="Basic and acidic residues" evidence="2">
    <location>
        <begin position="41"/>
        <end position="59"/>
    </location>
</feature>
<dbReference type="Pfam" id="PF02338">
    <property type="entry name" value="OTU"/>
    <property type="match status" value="1"/>
</dbReference>
<dbReference type="GO" id="GO:0016579">
    <property type="term" value="P:protein deubiquitination"/>
    <property type="evidence" value="ECO:0007669"/>
    <property type="project" value="TreeGrafter"/>
</dbReference>
<dbReference type="InterPro" id="IPR038765">
    <property type="entry name" value="Papain-like_cys_pep_sf"/>
</dbReference>
<evidence type="ECO:0000313" key="5">
    <source>
        <dbReference type="Proteomes" id="UP000186922"/>
    </source>
</evidence>
<dbReference type="AlphaFoldDB" id="A0A1D1VWI0"/>
<dbReference type="PANTHER" id="PTHR12419:SF10">
    <property type="entry name" value="DEUBIQUITINASE OTUD6B"/>
    <property type="match status" value="1"/>
</dbReference>
<protein>
    <recommendedName>
        <fullName evidence="3">OTU domain-containing protein</fullName>
    </recommendedName>
</protein>
<evidence type="ECO:0000313" key="4">
    <source>
        <dbReference type="EMBL" id="GAV03344.1"/>
    </source>
</evidence>
<sequence length="318" mass="36151">MSLESEEDLLQRHRKEMKDLQVKAAAMKKSAPVSDKKRRKEVLAEIEKLEKELTDRHSAELSSSRNTSADDTFTERTEENSSPSEQEHTANHRNGIRNDPTNVLTNGDSRYGMKDEEGESTASGSKLTRAQRRRNVKQSKLDERLAALKLVAGKPFEVSARTTEKIKLKKILDDLKLQLVEMRSDGNCMYHSLSYQLQLNGRDLSVQELRQQTADHMSSKPEDFLPFLAHHETGDPLTAQEFEEYCEDIAKTNAWGSQVELRALATILNWPILVLQAEGPEVRIGDEYSSEDKPPLVIVYHRHVLSLGEHYNSVMPVE</sequence>
<gene>
    <name evidence="4" type="primary">RvY_13784-1</name>
    <name evidence="4" type="synonym">RvY_13784.1</name>
    <name evidence="4" type="ORF">RvY_13784</name>
</gene>
<keyword evidence="5" id="KW-1185">Reference proteome</keyword>
<feature type="compositionally biased region" description="Polar residues" evidence="2">
    <location>
        <begin position="99"/>
        <end position="108"/>
    </location>
</feature>
<evidence type="ECO:0000256" key="1">
    <source>
        <dbReference type="ARBA" id="ARBA00022801"/>
    </source>
</evidence>
<dbReference type="PROSITE" id="PS50802">
    <property type="entry name" value="OTU"/>
    <property type="match status" value="1"/>
</dbReference>
<reference evidence="4 5" key="1">
    <citation type="journal article" date="2016" name="Nat. Commun.">
        <title>Extremotolerant tardigrade genome and improved radiotolerance of human cultured cells by tardigrade-unique protein.</title>
        <authorList>
            <person name="Hashimoto T."/>
            <person name="Horikawa D.D."/>
            <person name="Saito Y."/>
            <person name="Kuwahara H."/>
            <person name="Kozuka-Hata H."/>
            <person name="Shin-I T."/>
            <person name="Minakuchi Y."/>
            <person name="Ohishi K."/>
            <person name="Motoyama A."/>
            <person name="Aizu T."/>
            <person name="Enomoto A."/>
            <person name="Kondo K."/>
            <person name="Tanaka S."/>
            <person name="Hara Y."/>
            <person name="Koshikawa S."/>
            <person name="Sagara H."/>
            <person name="Miura T."/>
            <person name="Yokobori S."/>
            <person name="Miyagawa K."/>
            <person name="Suzuki Y."/>
            <person name="Kubo T."/>
            <person name="Oyama M."/>
            <person name="Kohara Y."/>
            <person name="Fujiyama A."/>
            <person name="Arakawa K."/>
            <person name="Katayama T."/>
            <person name="Toyoda A."/>
            <person name="Kunieda T."/>
        </authorList>
    </citation>
    <scope>NUCLEOTIDE SEQUENCE [LARGE SCALE GENOMIC DNA]</scope>
    <source>
        <strain evidence="4 5">YOKOZUNA-1</strain>
    </source>
</reference>
<dbReference type="GO" id="GO:0004843">
    <property type="term" value="F:cysteine-type deubiquitinase activity"/>
    <property type="evidence" value="ECO:0007669"/>
    <property type="project" value="TreeGrafter"/>
</dbReference>
<organism evidence="4 5">
    <name type="scientific">Ramazzottius varieornatus</name>
    <name type="common">Water bear</name>
    <name type="synonym">Tardigrade</name>
    <dbReference type="NCBI Taxonomy" id="947166"/>
    <lineage>
        <taxon>Eukaryota</taxon>
        <taxon>Metazoa</taxon>
        <taxon>Ecdysozoa</taxon>
        <taxon>Tardigrada</taxon>
        <taxon>Eutardigrada</taxon>
        <taxon>Parachela</taxon>
        <taxon>Hypsibioidea</taxon>
        <taxon>Ramazzottiidae</taxon>
        <taxon>Ramazzottius</taxon>
    </lineage>
</organism>
<feature type="compositionally biased region" description="Basic and acidic residues" evidence="2">
    <location>
        <begin position="73"/>
        <end position="90"/>
    </location>
</feature>
<dbReference type="InterPro" id="IPR049772">
    <property type="entry name" value="OTU_OTUD6"/>
</dbReference>
<evidence type="ECO:0000259" key="3">
    <source>
        <dbReference type="PROSITE" id="PS50802"/>
    </source>
</evidence>
<comment type="caution">
    <text evidence="4">The sequence shown here is derived from an EMBL/GenBank/DDBJ whole genome shotgun (WGS) entry which is preliminary data.</text>
</comment>
<dbReference type="OrthoDB" id="415023at2759"/>
<dbReference type="InterPro" id="IPR050704">
    <property type="entry name" value="Peptidase_C85-like"/>
</dbReference>
<dbReference type="STRING" id="947166.A0A1D1VWI0"/>
<proteinExistence type="predicted"/>
<feature type="domain" description="OTU" evidence="3">
    <location>
        <begin position="177"/>
        <end position="317"/>
    </location>
</feature>
<dbReference type="PANTHER" id="PTHR12419">
    <property type="entry name" value="OTU DOMAIN CONTAINING PROTEIN"/>
    <property type="match status" value="1"/>
</dbReference>